<sequence length="621" mass="70406">MSRIRFFTKRRIALLAFITLACIFTLIARLFCDGFINYVMEDQIRKNMVLKNGTQAFQNWVKPPVPVAFKIYVFDVINPREIVADSAIPAVIEKGPYVYNMYLEKKDIKFHENNTAEYRQPQKFVFDREASVGPENDTFTNINIMFLIVATMIQHQPAIAQNAVDLLFEAQKDGAFVTRSVKDIWWGYNDPVLEEVAELVHRLHLNKTVPCEFGFYMDRNNTDDGLFNVYSGLNGDFSQLTEIDRWNGIRKLSVWNSDYANRIEGSSGSMQPFPVKKHSNLSIFDPNMLRSLNLVYQKASSVAGVDSLRFAVPFSDFASPKDNPNNAGFCTPDEDHCLPSGAINMKLSIWNSDYANRIEGSSGSMQPFPVKKHSNLSIFDPNMLRSLNLVYQKASSVAGVDSLRFAVPFSDFASPMDNPNNAGFCTPDEDHCLPSGAINMSVAAKSTPMILSLPHFVGGDPFYQRQVRGMSPSPEKHQPFYEYHPLTGISLRAGKRYQISMKISPFEHFRAFRNVRDAYLPVLWIDGESQMDDENLNIFRTKFQAVVNAMQYVKIGLVALTCLFAWLIVLLILYWSRKDQKVFESLVDSGRNPLVINEAVEEIHSTEEPLTLENSRGISNS</sequence>
<evidence type="ECO:0000256" key="9">
    <source>
        <dbReference type="ARBA" id="ARBA00023180"/>
    </source>
</evidence>
<evidence type="ECO:0000256" key="6">
    <source>
        <dbReference type="ARBA" id="ARBA00023136"/>
    </source>
</evidence>
<comment type="caution">
    <text evidence="11">The sequence shown here is derived from an EMBL/GenBank/DDBJ whole genome shotgun (WGS) entry which is preliminary data.</text>
</comment>
<keyword evidence="4 10" id="KW-0812">Transmembrane</keyword>
<keyword evidence="6 10" id="KW-0472">Membrane</keyword>
<evidence type="ECO:0000256" key="7">
    <source>
        <dbReference type="ARBA" id="ARBA00023157"/>
    </source>
</evidence>
<evidence type="ECO:0000313" key="12">
    <source>
        <dbReference type="Proteomes" id="UP000735302"/>
    </source>
</evidence>
<keyword evidence="12" id="KW-1185">Reference proteome</keyword>
<evidence type="ECO:0000256" key="2">
    <source>
        <dbReference type="ARBA" id="ARBA00010532"/>
    </source>
</evidence>
<keyword evidence="5 10" id="KW-1133">Transmembrane helix</keyword>
<dbReference type="GO" id="GO:0005044">
    <property type="term" value="F:scavenger receptor activity"/>
    <property type="evidence" value="ECO:0007669"/>
    <property type="project" value="TreeGrafter"/>
</dbReference>
<keyword evidence="9" id="KW-0325">Glycoprotein</keyword>
<gene>
    <name evidence="11" type="ORF">PoB_001809900</name>
</gene>
<reference evidence="11 12" key="1">
    <citation type="journal article" date="2021" name="Elife">
        <title>Chloroplast acquisition without the gene transfer in kleptoplastic sea slugs, Plakobranchus ocellatus.</title>
        <authorList>
            <person name="Maeda T."/>
            <person name="Takahashi S."/>
            <person name="Yoshida T."/>
            <person name="Shimamura S."/>
            <person name="Takaki Y."/>
            <person name="Nagai Y."/>
            <person name="Toyoda A."/>
            <person name="Suzuki Y."/>
            <person name="Arimoto A."/>
            <person name="Ishii H."/>
            <person name="Satoh N."/>
            <person name="Nishiyama T."/>
            <person name="Hasebe M."/>
            <person name="Maruyama T."/>
            <person name="Minagawa J."/>
            <person name="Obokata J."/>
            <person name="Shigenobu S."/>
        </authorList>
    </citation>
    <scope>NUCLEOTIDE SEQUENCE [LARGE SCALE GENOMIC DNA]</scope>
</reference>
<dbReference type="Proteomes" id="UP000735302">
    <property type="component" value="Unassembled WGS sequence"/>
</dbReference>
<dbReference type="AlphaFoldDB" id="A0AAV3ZB31"/>
<keyword evidence="3" id="KW-1003">Cell membrane</keyword>
<accession>A0AAV3ZB31</accession>
<comment type="similarity">
    <text evidence="2">Belongs to the CD36 family.</text>
</comment>
<name>A0AAV3ZB31_9GAST</name>
<evidence type="ECO:0000256" key="10">
    <source>
        <dbReference type="SAM" id="Phobius"/>
    </source>
</evidence>
<evidence type="ECO:0000256" key="3">
    <source>
        <dbReference type="ARBA" id="ARBA00022475"/>
    </source>
</evidence>
<dbReference type="EMBL" id="BLXT01002155">
    <property type="protein sequence ID" value="GFN91593.1"/>
    <property type="molecule type" value="Genomic_DNA"/>
</dbReference>
<evidence type="ECO:0000256" key="8">
    <source>
        <dbReference type="ARBA" id="ARBA00023170"/>
    </source>
</evidence>
<keyword evidence="8 11" id="KW-0675">Receptor</keyword>
<dbReference type="PRINTS" id="PR01609">
    <property type="entry name" value="CD36FAMILY"/>
</dbReference>
<dbReference type="Pfam" id="PF01130">
    <property type="entry name" value="CD36"/>
    <property type="match status" value="2"/>
</dbReference>
<dbReference type="InterPro" id="IPR002159">
    <property type="entry name" value="CD36_fam"/>
</dbReference>
<evidence type="ECO:0000256" key="1">
    <source>
        <dbReference type="ARBA" id="ARBA00004651"/>
    </source>
</evidence>
<protein>
    <submittedName>
        <fullName evidence="11">Scavenger receptor class b member 1</fullName>
    </submittedName>
</protein>
<dbReference type="PANTHER" id="PTHR11923">
    <property type="entry name" value="SCAVENGER RECEPTOR CLASS B TYPE-1 SR-B1"/>
    <property type="match status" value="1"/>
</dbReference>
<evidence type="ECO:0000256" key="4">
    <source>
        <dbReference type="ARBA" id="ARBA00022692"/>
    </source>
</evidence>
<dbReference type="InterPro" id="IPR005428">
    <property type="entry name" value="CD36/SCARB1/SNMP1"/>
</dbReference>
<evidence type="ECO:0000313" key="11">
    <source>
        <dbReference type="EMBL" id="GFN91593.1"/>
    </source>
</evidence>
<comment type="subcellular location">
    <subcellularLocation>
        <location evidence="1">Cell membrane</location>
        <topology evidence="1">Multi-pass membrane protein</topology>
    </subcellularLocation>
</comment>
<keyword evidence="7" id="KW-1015">Disulfide bond</keyword>
<proteinExistence type="inferred from homology"/>
<evidence type="ECO:0000256" key="5">
    <source>
        <dbReference type="ARBA" id="ARBA00022989"/>
    </source>
</evidence>
<feature type="transmembrane region" description="Helical" evidence="10">
    <location>
        <begin position="552"/>
        <end position="575"/>
    </location>
</feature>
<dbReference type="GO" id="GO:0005737">
    <property type="term" value="C:cytoplasm"/>
    <property type="evidence" value="ECO:0007669"/>
    <property type="project" value="TreeGrafter"/>
</dbReference>
<dbReference type="PANTHER" id="PTHR11923:SF51">
    <property type="entry name" value="LYSOSOME MEMBRANE PROTEIN 2"/>
    <property type="match status" value="1"/>
</dbReference>
<dbReference type="PRINTS" id="PR01610">
    <property type="entry name" value="CD36ANTIGEN"/>
</dbReference>
<dbReference type="GO" id="GO:0005886">
    <property type="term" value="C:plasma membrane"/>
    <property type="evidence" value="ECO:0007669"/>
    <property type="project" value="UniProtKB-SubCell"/>
</dbReference>
<dbReference type="PROSITE" id="PS51257">
    <property type="entry name" value="PROKAR_LIPOPROTEIN"/>
    <property type="match status" value="1"/>
</dbReference>
<organism evidence="11 12">
    <name type="scientific">Plakobranchus ocellatus</name>
    <dbReference type="NCBI Taxonomy" id="259542"/>
    <lineage>
        <taxon>Eukaryota</taxon>
        <taxon>Metazoa</taxon>
        <taxon>Spiralia</taxon>
        <taxon>Lophotrochozoa</taxon>
        <taxon>Mollusca</taxon>
        <taxon>Gastropoda</taxon>
        <taxon>Heterobranchia</taxon>
        <taxon>Euthyneura</taxon>
        <taxon>Panpulmonata</taxon>
        <taxon>Sacoglossa</taxon>
        <taxon>Placobranchoidea</taxon>
        <taxon>Plakobranchidae</taxon>
        <taxon>Plakobranchus</taxon>
    </lineage>
</organism>